<evidence type="ECO:0000313" key="4">
    <source>
        <dbReference type="Proteomes" id="UP001277183"/>
    </source>
</evidence>
<evidence type="ECO:0000313" key="3">
    <source>
        <dbReference type="EMBL" id="MDX7719425.1"/>
    </source>
</evidence>
<dbReference type="InterPro" id="IPR013762">
    <property type="entry name" value="Integrase-like_cat_sf"/>
</dbReference>
<comment type="caution">
    <text evidence="3">The sequence shown here is derived from an EMBL/GenBank/DDBJ whole genome shotgun (WGS) entry which is preliminary data.</text>
</comment>
<dbReference type="GO" id="GO:0006310">
    <property type="term" value="P:DNA recombination"/>
    <property type="evidence" value="ECO:0007669"/>
    <property type="project" value="UniProtKB-KW"/>
</dbReference>
<feature type="domain" description="Tyr recombinase" evidence="2">
    <location>
        <begin position="1"/>
        <end position="220"/>
    </location>
</feature>
<protein>
    <submittedName>
        <fullName evidence="3">Tyrosine-type recombinase/integrase</fullName>
    </submittedName>
</protein>
<dbReference type="Gene3D" id="1.10.443.10">
    <property type="entry name" value="Intergrase catalytic core"/>
    <property type="match status" value="1"/>
</dbReference>
<dbReference type="GO" id="GO:0003677">
    <property type="term" value="F:DNA binding"/>
    <property type="evidence" value="ECO:0007669"/>
    <property type="project" value="InterPro"/>
</dbReference>
<evidence type="ECO:0000256" key="1">
    <source>
        <dbReference type="ARBA" id="ARBA00023172"/>
    </source>
</evidence>
<sequence length="220" mass="23832">MPKAIVVEDAQLAHAVAVARASSKENGSRDAALLLCFFGTGMKPAELSQLLVSDYLSPAGEPLAETVVRAEIAFNGRARPLCWVNQKLIKAVDEHLADRIRRGHGITGQVTAYRGLDPRSALFVSGRNGLPLKLTRVERGGRVSYRADQLTALISRLFAQAGIEGATSQSGRRTLAVKLKRQGIDERHIGEILGMTSIKAIKTLCDTDPVRLGDLIRRVV</sequence>
<proteinExistence type="predicted"/>
<gene>
    <name evidence="3" type="ORF">SJS77_02895</name>
</gene>
<name>A0AAW9ESA4_AERCA</name>
<dbReference type="Proteomes" id="UP001277183">
    <property type="component" value="Unassembled WGS sequence"/>
</dbReference>
<dbReference type="InterPro" id="IPR011010">
    <property type="entry name" value="DNA_brk_join_enz"/>
</dbReference>
<reference evidence="3" key="1">
    <citation type="submission" date="2023-11" db="EMBL/GenBank/DDBJ databases">
        <title>WGS of Aeromonas in Northern Israel.</title>
        <authorList>
            <person name="Hershko Y."/>
        </authorList>
    </citation>
    <scope>NUCLEOTIDE SEQUENCE</scope>
    <source>
        <strain evidence="3">77416</strain>
    </source>
</reference>
<dbReference type="SUPFAM" id="SSF56349">
    <property type="entry name" value="DNA breaking-rejoining enzymes"/>
    <property type="match status" value="1"/>
</dbReference>
<dbReference type="AlphaFoldDB" id="A0AAW9ESA4"/>
<dbReference type="PROSITE" id="PS51898">
    <property type="entry name" value="TYR_RECOMBINASE"/>
    <property type="match status" value="1"/>
</dbReference>
<dbReference type="GO" id="GO:0015074">
    <property type="term" value="P:DNA integration"/>
    <property type="evidence" value="ECO:0007669"/>
    <property type="project" value="InterPro"/>
</dbReference>
<dbReference type="InterPro" id="IPR002104">
    <property type="entry name" value="Integrase_catalytic"/>
</dbReference>
<evidence type="ECO:0000259" key="2">
    <source>
        <dbReference type="PROSITE" id="PS51898"/>
    </source>
</evidence>
<keyword evidence="1" id="KW-0233">DNA recombination</keyword>
<organism evidence="3 4">
    <name type="scientific">Aeromonas caviae</name>
    <name type="common">Aeromonas punctata</name>
    <dbReference type="NCBI Taxonomy" id="648"/>
    <lineage>
        <taxon>Bacteria</taxon>
        <taxon>Pseudomonadati</taxon>
        <taxon>Pseudomonadota</taxon>
        <taxon>Gammaproteobacteria</taxon>
        <taxon>Aeromonadales</taxon>
        <taxon>Aeromonadaceae</taxon>
        <taxon>Aeromonas</taxon>
    </lineage>
</organism>
<dbReference type="EMBL" id="JAWZVU010000019">
    <property type="protein sequence ID" value="MDX7719425.1"/>
    <property type="molecule type" value="Genomic_DNA"/>
</dbReference>
<accession>A0AAW9ESA4</accession>